<gene>
    <name evidence="2" type="ORF">F7732_03395</name>
</gene>
<dbReference type="Proteomes" id="UP000441354">
    <property type="component" value="Unassembled WGS sequence"/>
</dbReference>
<dbReference type="RefSeq" id="WP_151572246.1">
    <property type="nucleotide sequence ID" value="NZ_WBOT01000001.1"/>
</dbReference>
<evidence type="ECO:0000256" key="1">
    <source>
        <dbReference type="SAM" id="Phobius"/>
    </source>
</evidence>
<keyword evidence="1" id="KW-0812">Transmembrane</keyword>
<comment type="caution">
    <text evidence="2">The sequence shown here is derived from an EMBL/GenBank/DDBJ whole genome shotgun (WGS) entry which is preliminary data.</text>
</comment>
<keyword evidence="3" id="KW-1185">Reference proteome</keyword>
<feature type="transmembrane region" description="Helical" evidence="1">
    <location>
        <begin position="88"/>
        <end position="110"/>
    </location>
</feature>
<organism evidence="2 3">
    <name type="scientific">Bacillus mesophilum</name>
    <dbReference type="NCBI Taxonomy" id="1071718"/>
    <lineage>
        <taxon>Bacteria</taxon>
        <taxon>Bacillati</taxon>
        <taxon>Bacillota</taxon>
        <taxon>Bacilli</taxon>
        <taxon>Bacillales</taxon>
        <taxon>Bacillaceae</taxon>
        <taxon>Bacillus</taxon>
    </lineage>
</organism>
<dbReference type="EMBL" id="WBOT01000001">
    <property type="protein sequence ID" value="KAB2335631.1"/>
    <property type="molecule type" value="Genomic_DNA"/>
</dbReference>
<evidence type="ECO:0000313" key="2">
    <source>
        <dbReference type="EMBL" id="KAB2335631.1"/>
    </source>
</evidence>
<keyword evidence="1" id="KW-0472">Membrane</keyword>
<feature type="transmembrane region" description="Helical" evidence="1">
    <location>
        <begin position="61"/>
        <end position="82"/>
    </location>
</feature>
<dbReference type="AlphaFoldDB" id="A0A7V7UX56"/>
<sequence length="153" mass="17814">MAIAFRIAIVLISWTSILFLPKKSFRKYLTVTLFSACVLLSETMLAFAFKWWKVKGGVKDMVYGSFSFVFGPFFAINMWIFHFTNGRFLLYTLINLIMDLIFAYGLNIFFQNVGAYKLKKFKSKHLFYTAFAYSFINYGFQKLVEKGDVTSQP</sequence>
<evidence type="ECO:0000313" key="3">
    <source>
        <dbReference type="Proteomes" id="UP000441354"/>
    </source>
</evidence>
<feature type="transmembrane region" description="Helical" evidence="1">
    <location>
        <begin position="28"/>
        <end position="49"/>
    </location>
</feature>
<protein>
    <submittedName>
        <fullName evidence="2">Uncharacterized protein</fullName>
    </submittedName>
</protein>
<dbReference type="OrthoDB" id="1683771at2"/>
<proteinExistence type="predicted"/>
<name>A0A7V7UX56_9BACI</name>
<accession>A0A7V7UX56</accession>
<keyword evidence="1" id="KW-1133">Transmembrane helix</keyword>
<reference evidence="2 3" key="1">
    <citation type="journal article" date="2014" name="Arch. Microbiol.">
        <title>Bacillus mesophilum sp. nov., strain IITR-54T, a novel 4-chlorobiphenyl dechlorinating bacterium.</title>
        <authorList>
            <person name="Manickam N."/>
            <person name="Singh N.K."/>
            <person name="Bajaj A."/>
            <person name="Kumar R.M."/>
            <person name="Kaur G."/>
            <person name="Kaur N."/>
            <person name="Bala M."/>
            <person name="Kumar A."/>
            <person name="Mayilraj S."/>
        </authorList>
    </citation>
    <scope>NUCLEOTIDE SEQUENCE [LARGE SCALE GENOMIC DNA]</scope>
    <source>
        <strain evidence="2 3">IITR-54</strain>
    </source>
</reference>
<feature type="transmembrane region" description="Helical" evidence="1">
    <location>
        <begin position="5"/>
        <end position="22"/>
    </location>
</feature>